<protein>
    <recommendedName>
        <fullName evidence="3">VOC domain-containing protein</fullName>
    </recommendedName>
</protein>
<dbReference type="InterPro" id="IPR029068">
    <property type="entry name" value="Glyas_Bleomycin-R_OHBP_Dase"/>
</dbReference>
<dbReference type="AlphaFoldDB" id="A0A1V9YZ20"/>
<dbReference type="EMBL" id="JNBR01000559">
    <property type="protein sequence ID" value="OQR91054.1"/>
    <property type="molecule type" value="Genomic_DNA"/>
</dbReference>
<dbReference type="OrthoDB" id="410751at2759"/>
<proteinExistence type="predicted"/>
<sequence>MTKGIALLEHINLAIEASGDVTTATGRFYLDVLGCARDPRLDWMVHANVGLGQFHLLPNQPGNQRINGEIALFFSNLDDLVARVRDHGHKLEVNVGDMAPGSISSWNFAQATYVYRHLVLHDPSGNRIVCFQSPQGYVDQSRALGAHPGAAAHGDGLAYIKFLVRPGAARGIGAFYEQLLGAEVTTQSVVATPALQSSSVTCGPLQQLIFEETSALLHPYDGHHICIYVHDFEGSYKACAAKQLVWTNPIFEDKCDSWEETQKWDQYRILHIVDPATNERLLELEHEIRPLHHSRCPLK</sequence>
<comment type="caution">
    <text evidence="1">The sequence shown here is derived from an EMBL/GenBank/DDBJ whole genome shotgun (WGS) entry which is preliminary data.</text>
</comment>
<keyword evidence="2" id="KW-1185">Reference proteome</keyword>
<dbReference type="Proteomes" id="UP000243579">
    <property type="component" value="Unassembled WGS sequence"/>
</dbReference>
<dbReference type="PANTHER" id="PTHR40280">
    <property type="entry name" value="BLR6907 PROTEIN"/>
    <property type="match status" value="1"/>
</dbReference>
<evidence type="ECO:0000313" key="2">
    <source>
        <dbReference type="Proteomes" id="UP000243579"/>
    </source>
</evidence>
<gene>
    <name evidence="1" type="ORF">ACHHYP_05033</name>
</gene>
<organism evidence="1 2">
    <name type="scientific">Achlya hypogyna</name>
    <name type="common">Oomycete</name>
    <name type="synonym">Protoachlya hypogyna</name>
    <dbReference type="NCBI Taxonomy" id="1202772"/>
    <lineage>
        <taxon>Eukaryota</taxon>
        <taxon>Sar</taxon>
        <taxon>Stramenopiles</taxon>
        <taxon>Oomycota</taxon>
        <taxon>Saprolegniomycetes</taxon>
        <taxon>Saprolegniales</taxon>
        <taxon>Achlyaceae</taxon>
        <taxon>Achlya</taxon>
    </lineage>
</organism>
<accession>A0A1V9YZ20</accession>
<dbReference type="SUPFAM" id="SSF54593">
    <property type="entry name" value="Glyoxalase/Bleomycin resistance protein/Dihydroxybiphenyl dioxygenase"/>
    <property type="match status" value="2"/>
</dbReference>
<name>A0A1V9YZ20_ACHHY</name>
<dbReference type="Gene3D" id="3.10.180.10">
    <property type="entry name" value="2,3-Dihydroxybiphenyl 1,2-Dioxygenase, domain 1"/>
    <property type="match status" value="1"/>
</dbReference>
<evidence type="ECO:0000313" key="1">
    <source>
        <dbReference type="EMBL" id="OQR91054.1"/>
    </source>
</evidence>
<dbReference type="STRING" id="1202772.A0A1V9YZ20"/>
<dbReference type="PANTHER" id="PTHR40280:SF1">
    <property type="entry name" value="VOC DOMAIN-CONTAINING PROTEIN"/>
    <property type="match status" value="1"/>
</dbReference>
<dbReference type="CDD" id="cd06587">
    <property type="entry name" value="VOC"/>
    <property type="match status" value="1"/>
</dbReference>
<reference evidence="1 2" key="1">
    <citation type="journal article" date="2014" name="Genome Biol. Evol.">
        <title>The secreted proteins of Achlya hypogyna and Thraustotheca clavata identify the ancestral oomycete secretome and reveal gene acquisitions by horizontal gene transfer.</title>
        <authorList>
            <person name="Misner I."/>
            <person name="Blouin N."/>
            <person name="Leonard G."/>
            <person name="Richards T.A."/>
            <person name="Lane C.E."/>
        </authorList>
    </citation>
    <scope>NUCLEOTIDE SEQUENCE [LARGE SCALE GENOMIC DNA]</scope>
    <source>
        <strain evidence="1 2">ATCC 48635</strain>
    </source>
</reference>
<evidence type="ECO:0008006" key="3">
    <source>
        <dbReference type="Google" id="ProtNLM"/>
    </source>
</evidence>